<gene>
    <name evidence="2" type="primary">txxe 1430</name>
    <name evidence="2" type="ORF">TXXE_07325</name>
</gene>
<proteinExistence type="predicted"/>
<evidence type="ECO:0000313" key="2">
    <source>
        <dbReference type="EMBL" id="CAG5083935.1"/>
    </source>
</evidence>
<dbReference type="InterPro" id="IPR029058">
    <property type="entry name" value="AB_hydrolase_fold"/>
</dbReference>
<reference evidence="2 3" key="1">
    <citation type="submission" date="2021-04" db="EMBL/GenBank/DDBJ databases">
        <authorList>
            <person name="Rakotoarivonina H."/>
        </authorList>
    </citation>
    <scope>NUCLEOTIDE SEQUENCE [LARGE SCALE GENOMIC DNA]</scope>
    <source>
        <strain evidence="2 3">XE</strain>
    </source>
</reference>
<comment type="caution">
    <text evidence="2">The sequence shown here is derived from an EMBL/GenBank/DDBJ whole genome shotgun (WGS) entry which is preliminary data.</text>
</comment>
<evidence type="ECO:0000256" key="1">
    <source>
        <dbReference type="SAM" id="MobiDB-lite"/>
    </source>
</evidence>
<keyword evidence="3" id="KW-1185">Reference proteome</keyword>
<evidence type="ECO:0000313" key="3">
    <source>
        <dbReference type="Proteomes" id="UP000681526"/>
    </source>
</evidence>
<dbReference type="SUPFAM" id="SSF53474">
    <property type="entry name" value="alpha/beta-Hydrolases"/>
    <property type="match status" value="1"/>
</dbReference>
<dbReference type="Gene3D" id="3.40.50.1820">
    <property type="entry name" value="alpha/beta hydrolase"/>
    <property type="match status" value="1"/>
</dbReference>
<sequence length="282" mass="30455">MNGGVDLYLLAGVKTWPTYFREPAERLKAMSIEAGYADADVHVLYPYGDHTIPLHRQLREVARDVARRLALAADNLQPAIDRLGDLQMEAAGEYASAEGSPRHGAAAQPAAPRSSALEAPAEPIVEAIRERSAGRVVVLIGHSGGGVAAYHAGRRLLAEGAVRDCRIVQIGSPKVRIHPALRDRTAYFYATDERGRIRDPITRLGTWGGIRKAAAGIPVWDSRRWAPGHIAAITIDGGHKDYFQHGPSGAAAKTTNLERTAAAVLDWLVRSLRPVRPPSPAQ</sequence>
<feature type="region of interest" description="Disordered" evidence="1">
    <location>
        <begin position="94"/>
        <end position="118"/>
    </location>
</feature>
<dbReference type="RefSeq" id="WP_213484053.1">
    <property type="nucleotide sequence ID" value="NZ_CAJRAY010000033.1"/>
</dbReference>
<feature type="compositionally biased region" description="Low complexity" evidence="1">
    <location>
        <begin position="94"/>
        <end position="116"/>
    </location>
</feature>
<dbReference type="Proteomes" id="UP000681526">
    <property type="component" value="Unassembled WGS sequence"/>
</dbReference>
<organism evidence="2 3">
    <name type="scientific">Thermobacillus xylanilyticus</name>
    <dbReference type="NCBI Taxonomy" id="76633"/>
    <lineage>
        <taxon>Bacteria</taxon>
        <taxon>Bacillati</taxon>
        <taxon>Bacillota</taxon>
        <taxon>Bacilli</taxon>
        <taxon>Bacillales</taxon>
        <taxon>Paenibacillaceae</taxon>
        <taxon>Thermobacillus</taxon>
    </lineage>
</organism>
<dbReference type="EMBL" id="CAJRAY010000033">
    <property type="protein sequence ID" value="CAG5083935.1"/>
    <property type="molecule type" value="Genomic_DNA"/>
</dbReference>
<accession>A0ABN7RV64</accession>
<protein>
    <submittedName>
        <fullName evidence="2">Uncharacterized protein</fullName>
    </submittedName>
</protein>
<name>A0ABN7RV64_THEXY</name>